<evidence type="ECO:0000256" key="3">
    <source>
        <dbReference type="ARBA" id="ARBA00022448"/>
    </source>
</evidence>
<comment type="subcellular location">
    <subcellularLocation>
        <location evidence="1">Cell membrane</location>
        <topology evidence="1">Multi-pass membrane protein</topology>
    </subcellularLocation>
</comment>
<keyword evidence="5 9" id="KW-0812">Transmembrane</keyword>
<dbReference type="PANTHER" id="PTHR30472:SF27">
    <property type="entry name" value="PETROBACTIN IMPORT SYSTEM PERMEASE PROTEIN YCLN"/>
    <property type="match status" value="1"/>
</dbReference>
<feature type="transmembrane region" description="Helical" evidence="9">
    <location>
        <begin position="71"/>
        <end position="99"/>
    </location>
</feature>
<dbReference type="AlphaFoldDB" id="A0A1I7ME84"/>
<keyword evidence="11" id="KW-1185">Reference proteome</keyword>
<dbReference type="GO" id="GO:0033214">
    <property type="term" value="P:siderophore-iron import into cell"/>
    <property type="evidence" value="ECO:0007669"/>
    <property type="project" value="TreeGrafter"/>
</dbReference>
<dbReference type="SUPFAM" id="SSF81345">
    <property type="entry name" value="ABC transporter involved in vitamin B12 uptake, BtuC"/>
    <property type="match status" value="1"/>
</dbReference>
<keyword evidence="7 9" id="KW-0472">Membrane</keyword>
<comment type="similarity">
    <text evidence="2">Belongs to the binding-protein-dependent transport system permease family. FecCD subfamily.</text>
</comment>
<evidence type="ECO:0000256" key="1">
    <source>
        <dbReference type="ARBA" id="ARBA00004651"/>
    </source>
</evidence>
<evidence type="ECO:0000256" key="5">
    <source>
        <dbReference type="ARBA" id="ARBA00022692"/>
    </source>
</evidence>
<feature type="transmembrane region" description="Helical" evidence="9">
    <location>
        <begin position="250"/>
        <end position="268"/>
    </location>
</feature>
<feature type="compositionally biased region" description="Pro residues" evidence="8">
    <location>
        <begin position="10"/>
        <end position="19"/>
    </location>
</feature>
<dbReference type="RefSeq" id="WP_245760510.1">
    <property type="nucleotide sequence ID" value="NZ_FPCG01000001.1"/>
</dbReference>
<reference evidence="10 11" key="1">
    <citation type="submission" date="2016-10" db="EMBL/GenBank/DDBJ databases">
        <authorList>
            <person name="de Groot N.N."/>
        </authorList>
    </citation>
    <scope>NUCLEOTIDE SEQUENCE [LARGE SCALE GENOMIC DNA]</scope>
    <source>
        <strain evidence="10 11">CGMCC 1.7054</strain>
    </source>
</reference>
<proteinExistence type="inferred from homology"/>
<feature type="transmembrane region" description="Helical" evidence="9">
    <location>
        <begin position="175"/>
        <end position="193"/>
    </location>
</feature>
<dbReference type="STRING" id="574650.SAMN04487966_101245"/>
<feature type="compositionally biased region" description="Low complexity" evidence="8">
    <location>
        <begin position="21"/>
        <end position="30"/>
    </location>
</feature>
<feature type="transmembrane region" description="Helical" evidence="9">
    <location>
        <begin position="119"/>
        <end position="139"/>
    </location>
</feature>
<feature type="transmembrane region" description="Helical" evidence="9">
    <location>
        <begin position="332"/>
        <end position="351"/>
    </location>
</feature>
<feature type="region of interest" description="Disordered" evidence="8">
    <location>
        <begin position="1"/>
        <end position="30"/>
    </location>
</feature>
<dbReference type="EMBL" id="FPCG01000001">
    <property type="protein sequence ID" value="SFV20228.1"/>
    <property type="molecule type" value="Genomic_DNA"/>
</dbReference>
<dbReference type="CDD" id="cd06550">
    <property type="entry name" value="TM_ABC_iron-siderophores_like"/>
    <property type="match status" value="1"/>
</dbReference>
<feature type="transmembrane region" description="Helical" evidence="9">
    <location>
        <begin position="151"/>
        <end position="169"/>
    </location>
</feature>
<keyword evidence="4" id="KW-1003">Cell membrane</keyword>
<feature type="transmembrane region" description="Helical" evidence="9">
    <location>
        <begin position="202"/>
        <end position="224"/>
    </location>
</feature>
<gene>
    <name evidence="10" type="ORF">SAMN04487966_101245</name>
</gene>
<dbReference type="GO" id="GO:0005886">
    <property type="term" value="C:plasma membrane"/>
    <property type="evidence" value="ECO:0007669"/>
    <property type="project" value="UniProtKB-SubCell"/>
</dbReference>
<evidence type="ECO:0000256" key="8">
    <source>
        <dbReference type="SAM" id="MobiDB-lite"/>
    </source>
</evidence>
<evidence type="ECO:0000256" key="4">
    <source>
        <dbReference type="ARBA" id="ARBA00022475"/>
    </source>
</evidence>
<feature type="transmembrane region" description="Helical" evidence="9">
    <location>
        <begin position="288"/>
        <end position="312"/>
    </location>
</feature>
<feature type="transmembrane region" description="Helical" evidence="9">
    <location>
        <begin position="358"/>
        <end position="379"/>
    </location>
</feature>
<dbReference type="PANTHER" id="PTHR30472">
    <property type="entry name" value="FERRIC ENTEROBACTIN TRANSPORT SYSTEM PERMEASE PROTEIN"/>
    <property type="match status" value="1"/>
</dbReference>
<protein>
    <submittedName>
        <fullName evidence="10">Iron complex transport system permease protein</fullName>
    </submittedName>
</protein>
<dbReference type="Pfam" id="PF01032">
    <property type="entry name" value="FecCD"/>
    <property type="match status" value="1"/>
</dbReference>
<evidence type="ECO:0000256" key="7">
    <source>
        <dbReference type="ARBA" id="ARBA00023136"/>
    </source>
</evidence>
<dbReference type="InterPro" id="IPR037294">
    <property type="entry name" value="ABC_BtuC-like"/>
</dbReference>
<keyword evidence="3" id="KW-0813">Transport</keyword>
<dbReference type="Proteomes" id="UP000198881">
    <property type="component" value="Unassembled WGS sequence"/>
</dbReference>
<accession>A0A1I7ME84</accession>
<dbReference type="GO" id="GO:0022857">
    <property type="term" value="F:transmembrane transporter activity"/>
    <property type="evidence" value="ECO:0007669"/>
    <property type="project" value="InterPro"/>
</dbReference>
<dbReference type="InterPro" id="IPR000522">
    <property type="entry name" value="ABC_transptr_permease_BtuC"/>
</dbReference>
<dbReference type="Gene3D" id="1.10.3470.10">
    <property type="entry name" value="ABC transporter involved in vitamin B12 uptake, BtuC"/>
    <property type="match status" value="1"/>
</dbReference>
<keyword evidence="6 9" id="KW-1133">Transmembrane helix</keyword>
<name>A0A1I7ME84_9MICC</name>
<sequence length="388" mass="40834">MSDTTANAPSAPPARPGVPPGGLARVRTPTAPPVTVTDARTLVDIRAMRAHPEDHCITSRQFTRFRNTRTALWLGVAAILILAVVSMFVGVTNVSLPAVLSGDPEAWHILTVSRLPRTAAVLLSGLAMAVAGLIMQLMVRNRFVEPSTAGTVESATAGILVATVFLPALPLMGKMGIAAIFALAGTAIFLAIIRRVPARSTLLVPLVGIMLGGVIAAITTFFAYRVDLLQTLNTWMIGDFSGVVSGRYELLWLVGALTLLGFLAADRFTVAGMGQDVATNLGLKYQQVMALGLGLVSVISAVVVVTVGALPFLGLVVPNLVSMVFGDNARTAVPWTAIFGAGFVLLCDIVGRTIRYPYEIPVGTIISVVGAAIFLVLLLQTRRRGARS</sequence>
<organism evidence="10 11">
    <name type="scientific">Micrococcus terreus</name>
    <dbReference type="NCBI Taxonomy" id="574650"/>
    <lineage>
        <taxon>Bacteria</taxon>
        <taxon>Bacillati</taxon>
        <taxon>Actinomycetota</taxon>
        <taxon>Actinomycetes</taxon>
        <taxon>Micrococcales</taxon>
        <taxon>Micrococcaceae</taxon>
        <taxon>Micrococcus</taxon>
    </lineage>
</organism>
<evidence type="ECO:0000256" key="6">
    <source>
        <dbReference type="ARBA" id="ARBA00022989"/>
    </source>
</evidence>
<evidence type="ECO:0000313" key="11">
    <source>
        <dbReference type="Proteomes" id="UP000198881"/>
    </source>
</evidence>
<evidence type="ECO:0000256" key="9">
    <source>
        <dbReference type="SAM" id="Phobius"/>
    </source>
</evidence>
<evidence type="ECO:0000256" key="2">
    <source>
        <dbReference type="ARBA" id="ARBA00007935"/>
    </source>
</evidence>
<evidence type="ECO:0000313" key="10">
    <source>
        <dbReference type="EMBL" id="SFV20228.1"/>
    </source>
</evidence>